<proteinExistence type="inferred from homology"/>
<dbReference type="GO" id="GO:0006310">
    <property type="term" value="P:DNA recombination"/>
    <property type="evidence" value="ECO:0007669"/>
    <property type="project" value="UniProtKB-KW"/>
</dbReference>
<keyword evidence="4" id="KW-0233">DNA recombination</keyword>
<sequence>MERFIIMKIKEHKKKNGAIVYRASIYLGIDQVTGKKAKTSVTGRTRKEVKQKAKHAQDEFISNGYTVTKVVPIKNYQELAELWLESYQLTVKPQTFIATKRMLYNHLIPIFGTMKVDKLTVSYIQRFINDLSNQLVHYGVVHSINRRVLQYGVSLQLLPFNPARDVMLPKVPKKENKAIKFIAPEDLKALMAYMEKLVNKKFSYFFDYVLYSVLLATGCRFGEVVALEWSDIDLENGTISITKNYSRLLKLIGTPKSKAGVRVISIDKKTINLLRLYKNRQRQLFIETGARVSAVVFSTPLKEYQNMATRQESLDRRITEVGIPRFTFHAFRHTHASLLLNAGISYKELQYRLGHATLAMTMDIYGHLSMDKEKEAVSYFEKAINNL</sequence>
<dbReference type="PANTHER" id="PTHR30349">
    <property type="entry name" value="PHAGE INTEGRASE-RELATED"/>
    <property type="match status" value="1"/>
</dbReference>
<dbReference type="Gene3D" id="1.10.443.10">
    <property type="entry name" value="Intergrase catalytic core"/>
    <property type="match status" value="1"/>
</dbReference>
<dbReference type="Proteomes" id="UP000255476">
    <property type="component" value="Unassembled WGS sequence"/>
</dbReference>
<evidence type="ECO:0000313" key="7">
    <source>
        <dbReference type="Proteomes" id="UP000255476"/>
    </source>
</evidence>
<evidence type="ECO:0000256" key="4">
    <source>
        <dbReference type="ARBA" id="ARBA00023172"/>
    </source>
</evidence>
<reference evidence="6 7" key="1">
    <citation type="submission" date="2018-06" db="EMBL/GenBank/DDBJ databases">
        <authorList>
            <consortium name="Pathogen Informatics"/>
            <person name="Doyle S."/>
        </authorList>
    </citation>
    <scope>NUCLEOTIDE SEQUENCE [LARGE SCALE GENOMIC DNA]</scope>
    <source>
        <strain evidence="6 7">NCTC7023</strain>
    </source>
</reference>
<dbReference type="InterPro" id="IPR004107">
    <property type="entry name" value="Integrase_SAM-like_N"/>
</dbReference>
<dbReference type="Gene3D" id="1.10.150.130">
    <property type="match status" value="1"/>
</dbReference>
<comment type="similarity">
    <text evidence="1">Belongs to the 'phage' integrase family.</text>
</comment>
<dbReference type="Pfam" id="PF00589">
    <property type="entry name" value="Phage_integrase"/>
    <property type="match status" value="1"/>
</dbReference>
<dbReference type="EMBL" id="UHHT01000001">
    <property type="protein sequence ID" value="SUO81767.1"/>
    <property type="molecule type" value="Genomic_DNA"/>
</dbReference>
<dbReference type="CDD" id="cd01189">
    <property type="entry name" value="INT_ICEBs1_C_like"/>
    <property type="match status" value="1"/>
</dbReference>
<evidence type="ECO:0000256" key="2">
    <source>
        <dbReference type="ARBA" id="ARBA00022908"/>
    </source>
</evidence>
<dbReference type="SUPFAM" id="SSF56349">
    <property type="entry name" value="DNA breaking-rejoining enzymes"/>
    <property type="match status" value="1"/>
</dbReference>
<dbReference type="GO" id="GO:0015074">
    <property type="term" value="P:DNA integration"/>
    <property type="evidence" value="ECO:0007669"/>
    <property type="project" value="UniProtKB-KW"/>
</dbReference>
<dbReference type="Pfam" id="PF14659">
    <property type="entry name" value="Phage_int_SAM_3"/>
    <property type="match status" value="1"/>
</dbReference>
<comment type="caution">
    <text evidence="6">The sequence shown here is derived from an EMBL/GenBank/DDBJ whole genome shotgun (WGS) entry which is preliminary data.</text>
</comment>
<dbReference type="InterPro" id="IPR050090">
    <property type="entry name" value="Tyrosine_recombinase_XerCD"/>
</dbReference>
<dbReference type="InterPro" id="IPR013762">
    <property type="entry name" value="Integrase-like_cat_sf"/>
</dbReference>
<accession>A0AAX2LGA0</accession>
<evidence type="ECO:0000256" key="3">
    <source>
        <dbReference type="ARBA" id="ARBA00023125"/>
    </source>
</evidence>
<organism evidence="6 7">
    <name type="scientific">Streptococcus equi subsp. zooepidemicus</name>
    <dbReference type="NCBI Taxonomy" id="40041"/>
    <lineage>
        <taxon>Bacteria</taxon>
        <taxon>Bacillati</taxon>
        <taxon>Bacillota</taxon>
        <taxon>Bacilli</taxon>
        <taxon>Lactobacillales</taxon>
        <taxon>Streptococcaceae</taxon>
        <taxon>Streptococcus</taxon>
    </lineage>
</organism>
<dbReference type="AlphaFoldDB" id="A0AAX2LGA0"/>
<feature type="domain" description="Tyr recombinase" evidence="5">
    <location>
        <begin position="177"/>
        <end position="378"/>
    </location>
</feature>
<protein>
    <submittedName>
        <fullName evidence="6">Phage integrase: site-specific recombinase</fullName>
    </submittedName>
</protein>
<dbReference type="InterPro" id="IPR011010">
    <property type="entry name" value="DNA_brk_join_enz"/>
</dbReference>
<evidence type="ECO:0000313" key="6">
    <source>
        <dbReference type="EMBL" id="SUO81767.1"/>
    </source>
</evidence>
<name>A0AAX2LGA0_STRSZ</name>
<dbReference type="InterPro" id="IPR002104">
    <property type="entry name" value="Integrase_catalytic"/>
</dbReference>
<dbReference type="PANTHER" id="PTHR30349:SF64">
    <property type="entry name" value="PROPHAGE INTEGRASE INTD-RELATED"/>
    <property type="match status" value="1"/>
</dbReference>
<gene>
    <name evidence="6" type="primary">Int-Tn_3</name>
    <name evidence="6" type="ORF">NCTC7023_01118</name>
</gene>
<evidence type="ECO:0000256" key="1">
    <source>
        <dbReference type="ARBA" id="ARBA00008857"/>
    </source>
</evidence>
<evidence type="ECO:0000259" key="5">
    <source>
        <dbReference type="PROSITE" id="PS51898"/>
    </source>
</evidence>
<dbReference type="PROSITE" id="PS51898">
    <property type="entry name" value="TYR_RECOMBINASE"/>
    <property type="match status" value="1"/>
</dbReference>
<keyword evidence="3" id="KW-0238">DNA-binding</keyword>
<keyword evidence="2" id="KW-0229">DNA integration</keyword>
<dbReference type="GO" id="GO:0003677">
    <property type="term" value="F:DNA binding"/>
    <property type="evidence" value="ECO:0007669"/>
    <property type="project" value="UniProtKB-KW"/>
</dbReference>
<dbReference type="InterPro" id="IPR010998">
    <property type="entry name" value="Integrase_recombinase_N"/>
</dbReference>